<proteinExistence type="predicted"/>
<feature type="non-terminal residue" evidence="1">
    <location>
        <position position="1"/>
    </location>
</feature>
<protein>
    <submittedName>
        <fullName evidence="1">CoA-transferase family III protein</fullName>
    </submittedName>
</protein>
<comment type="caution">
    <text evidence="1">The sequence shown here is derived from an EMBL/GenBank/DDBJ whole genome shotgun (WGS) entry which is preliminary data.</text>
</comment>
<dbReference type="STRING" id="667129.HMPREF0758_3126"/>
<dbReference type="GO" id="GO:0016740">
    <property type="term" value="F:transferase activity"/>
    <property type="evidence" value="ECO:0007669"/>
    <property type="project" value="UniProtKB-KW"/>
</dbReference>
<accession>D4E4M6</accession>
<dbReference type="Proteomes" id="UP000005723">
    <property type="component" value="Unassembled WGS sequence"/>
</dbReference>
<dbReference type="PANTHER" id="PTHR48229:SF1">
    <property type="entry name" value="ALPHA METHYLACYL-COA RACEMASE-RELATED"/>
    <property type="match status" value="1"/>
</dbReference>
<sequence length="444" mass="48662">HTETPFGQVTVTGVGELSSEFPVTELATASWAAAGLSCARLLQQRYANVPQVSVDRRLASLWFGWTLRPVGWTLPAAWDPLAGDYATCDGWIRLHTNAPRHRKAVEQVLGEHPDKGSLAASVQSWQKSSLEQAIVEAGGCAAEMRTTEQWRQHIQGKSVAMEPLIHQSLQAEVGAADWPLPTARPLQGVRVLDLTRIIAGPVATRFLAGLGADVLRIDPYGWDEPGAEHEVTLGKRCARLNLHNTHDRTTFEQLLSQADVLVHGYRAGALEKLGYDTEQRRTLSPGLIDVCLNAYGWSGPWRSRRGFDSLVQMSCGLAAEGMVWSTCDMPLPLPVQALDHATGYMMAAAVLEGMCQRLARGTGYSARLSLARTAQLLFDNPHPQHHVLSPLQPARLEDENPEIELTTWGAAQRLQAPLRLDGTALQWARPANALGSAKAEWLRR</sequence>
<evidence type="ECO:0000313" key="2">
    <source>
        <dbReference type="Proteomes" id="UP000005723"/>
    </source>
</evidence>
<dbReference type="EMBL" id="ADBY01000048">
    <property type="protein sequence ID" value="EFE95435.1"/>
    <property type="molecule type" value="Genomic_DNA"/>
</dbReference>
<dbReference type="OrthoDB" id="9058532at2"/>
<dbReference type="PANTHER" id="PTHR48229">
    <property type="entry name" value="CAIB/BAIF FAMILY ENZYME (AFU_ORTHOLOGUE AFUA_1G05360)-RELATED"/>
    <property type="match status" value="1"/>
</dbReference>
<dbReference type="RefSeq" id="WP_004961298.1">
    <property type="nucleotide sequence ID" value="NZ_GG753567.1"/>
</dbReference>
<reference evidence="1 2" key="1">
    <citation type="submission" date="2010-01" db="EMBL/GenBank/DDBJ databases">
        <authorList>
            <person name="Muzny D."/>
            <person name="Qin X."/>
            <person name="Deng J."/>
            <person name="Jiang H."/>
            <person name="Liu Y."/>
            <person name="Qu J."/>
            <person name="Song X.-Z."/>
            <person name="Zhang L."/>
            <person name="Thornton R."/>
            <person name="Coyle M."/>
            <person name="Francisco L."/>
            <person name="Jackson L."/>
            <person name="Javaid M."/>
            <person name="Korchina V."/>
            <person name="Kovar C."/>
            <person name="Mata R."/>
            <person name="Mathew T."/>
            <person name="Ngo R."/>
            <person name="Nguyen L."/>
            <person name="Nguyen N."/>
            <person name="Okwuonu G."/>
            <person name="Ongeri F."/>
            <person name="Pham C."/>
            <person name="Simmons D."/>
            <person name="Wilczek-Boney K."/>
            <person name="Hale W."/>
            <person name="Jakkamsetti A."/>
            <person name="Pham P."/>
            <person name="Ruth R."/>
            <person name="San Lucas F."/>
            <person name="Warren J."/>
            <person name="Zhang J."/>
            <person name="Zhao Z."/>
            <person name="Zhou C."/>
            <person name="Zhu D."/>
            <person name="Lee S."/>
            <person name="Bess C."/>
            <person name="Blankenburg K."/>
            <person name="Forbes L."/>
            <person name="Fu Q."/>
            <person name="Gubbala S."/>
            <person name="Hirani K."/>
            <person name="Jayaseelan J.C."/>
            <person name="Lara F."/>
            <person name="Munidasa M."/>
            <person name="Palculict T."/>
            <person name="Patil S."/>
            <person name="Pu L.-L."/>
            <person name="Saada N."/>
            <person name="Tang L."/>
            <person name="Weissenberger G."/>
            <person name="Zhu Y."/>
            <person name="Hemphill L."/>
            <person name="Shang Y."/>
            <person name="Youmans B."/>
            <person name="Ayvaz T."/>
            <person name="Ross M."/>
            <person name="Santibanez J."/>
            <person name="Aqrawi P."/>
            <person name="Gross S."/>
            <person name="Joshi V."/>
            <person name="Fowler G."/>
            <person name="Nazareth L."/>
            <person name="Reid J."/>
            <person name="Worley K."/>
            <person name="Petrosino J."/>
            <person name="Highlander S."/>
            <person name="Gibbs R."/>
        </authorList>
    </citation>
    <scope>NUCLEOTIDE SEQUENCE [LARGE SCALE GENOMIC DNA]</scope>
    <source>
        <strain evidence="1 2">DSM 4582</strain>
    </source>
</reference>
<evidence type="ECO:0000313" key="1">
    <source>
        <dbReference type="EMBL" id="EFE95435.1"/>
    </source>
</evidence>
<dbReference type="InterPro" id="IPR003673">
    <property type="entry name" value="CoA-Trfase_fam_III"/>
</dbReference>
<keyword evidence="1" id="KW-0808">Transferase</keyword>
<keyword evidence="2" id="KW-1185">Reference proteome</keyword>
<dbReference type="SUPFAM" id="SSF89796">
    <property type="entry name" value="CoA-transferase family III (CaiB/BaiF)"/>
    <property type="match status" value="2"/>
</dbReference>
<dbReference type="InterPro" id="IPR023606">
    <property type="entry name" value="CoA-Trfase_III_dom_1_sf"/>
</dbReference>
<dbReference type="Pfam" id="PF02515">
    <property type="entry name" value="CoA_transf_3"/>
    <property type="match status" value="1"/>
</dbReference>
<dbReference type="InterPro" id="IPR052985">
    <property type="entry name" value="CoA-trans_III_biosynth/detox"/>
</dbReference>
<dbReference type="HOGENOM" id="CLU_616152_0_0_6"/>
<dbReference type="Gene3D" id="3.40.50.10540">
    <property type="entry name" value="Crotonobetainyl-coa:carnitine coa-transferase, domain 1"/>
    <property type="match status" value="1"/>
</dbReference>
<organism evidence="1 2">
    <name type="scientific">Serratia odorifera DSM 4582</name>
    <dbReference type="NCBI Taxonomy" id="667129"/>
    <lineage>
        <taxon>Bacteria</taxon>
        <taxon>Pseudomonadati</taxon>
        <taxon>Pseudomonadota</taxon>
        <taxon>Gammaproteobacteria</taxon>
        <taxon>Enterobacterales</taxon>
        <taxon>Yersiniaceae</taxon>
        <taxon>Serratia</taxon>
    </lineage>
</organism>
<dbReference type="AlphaFoldDB" id="D4E4M6"/>
<name>D4E4M6_SEROD</name>
<gene>
    <name evidence="1" type="primary">caiB</name>
    <name evidence="1" type="ORF">HMPREF0758_3126</name>
</gene>